<comment type="subcellular location">
    <subcellularLocation>
        <location evidence="1">Cell membrane</location>
        <topology evidence="1">Multi-pass membrane protein</topology>
    </subcellularLocation>
</comment>
<keyword evidence="4" id="KW-0808">Transferase</keyword>
<evidence type="ECO:0000313" key="10">
    <source>
        <dbReference type="EMBL" id="OGY96507.1"/>
    </source>
</evidence>
<feature type="transmembrane region" description="Helical" evidence="8">
    <location>
        <begin position="130"/>
        <end position="150"/>
    </location>
</feature>
<evidence type="ECO:0000256" key="3">
    <source>
        <dbReference type="ARBA" id="ARBA00022676"/>
    </source>
</evidence>
<evidence type="ECO:0000313" key="11">
    <source>
        <dbReference type="Proteomes" id="UP000176349"/>
    </source>
</evidence>
<dbReference type="PANTHER" id="PTHR33908">
    <property type="entry name" value="MANNOSYLTRANSFERASE YKCB-RELATED"/>
    <property type="match status" value="1"/>
</dbReference>
<dbReference type="PANTHER" id="PTHR33908:SF11">
    <property type="entry name" value="MEMBRANE PROTEIN"/>
    <property type="match status" value="1"/>
</dbReference>
<feature type="transmembrane region" description="Helical" evidence="8">
    <location>
        <begin position="394"/>
        <end position="411"/>
    </location>
</feature>
<feature type="transmembrane region" description="Helical" evidence="8">
    <location>
        <begin position="156"/>
        <end position="174"/>
    </location>
</feature>
<dbReference type="AlphaFoldDB" id="A0A1G2C7N0"/>
<feature type="transmembrane region" description="Helical" evidence="8">
    <location>
        <begin position="464"/>
        <end position="489"/>
    </location>
</feature>
<dbReference type="GO" id="GO:0016763">
    <property type="term" value="F:pentosyltransferase activity"/>
    <property type="evidence" value="ECO:0007669"/>
    <property type="project" value="TreeGrafter"/>
</dbReference>
<gene>
    <name evidence="10" type="ORF">A2128_00665</name>
</gene>
<feature type="domain" description="Glycosyltransferase RgtA/B/C/D-like" evidence="9">
    <location>
        <begin position="105"/>
        <end position="210"/>
    </location>
</feature>
<feature type="transmembrane region" description="Helical" evidence="8">
    <location>
        <begin position="241"/>
        <end position="262"/>
    </location>
</feature>
<reference evidence="10 11" key="1">
    <citation type="journal article" date="2016" name="Nat. Commun.">
        <title>Thousands of microbial genomes shed light on interconnected biogeochemical processes in an aquifer system.</title>
        <authorList>
            <person name="Anantharaman K."/>
            <person name="Brown C.T."/>
            <person name="Hug L.A."/>
            <person name="Sharon I."/>
            <person name="Castelle C.J."/>
            <person name="Probst A.J."/>
            <person name="Thomas B.C."/>
            <person name="Singh A."/>
            <person name="Wilkins M.J."/>
            <person name="Karaoz U."/>
            <person name="Brodie E.L."/>
            <person name="Williams K.H."/>
            <person name="Hubbard S.S."/>
            <person name="Banfield J.F."/>
        </authorList>
    </citation>
    <scope>NUCLEOTIDE SEQUENCE [LARGE SCALE GENOMIC DNA]</scope>
</reference>
<evidence type="ECO:0000256" key="8">
    <source>
        <dbReference type="SAM" id="Phobius"/>
    </source>
</evidence>
<dbReference type="GO" id="GO:0009103">
    <property type="term" value="P:lipopolysaccharide biosynthetic process"/>
    <property type="evidence" value="ECO:0007669"/>
    <property type="project" value="UniProtKB-ARBA"/>
</dbReference>
<keyword evidence="6 8" id="KW-1133">Transmembrane helix</keyword>
<keyword evidence="5 8" id="KW-0812">Transmembrane</keyword>
<keyword evidence="3" id="KW-0328">Glycosyltransferase</keyword>
<keyword evidence="2" id="KW-1003">Cell membrane</keyword>
<protein>
    <recommendedName>
        <fullName evidence="9">Glycosyltransferase RgtA/B/C/D-like domain-containing protein</fullName>
    </recommendedName>
</protein>
<feature type="transmembrane region" description="Helical" evidence="8">
    <location>
        <begin position="204"/>
        <end position="221"/>
    </location>
</feature>
<evidence type="ECO:0000256" key="4">
    <source>
        <dbReference type="ARBA" id="ARBA00022679"/>
    </source>
</evidence>
<proteinExistence type="predicted"/>
<name>A0A1G2C7N0_9BACT</name>
<accession>A0A1G2C7N0</accession>
<feature type="transmembrane region" description="Helical" evidence="8">
    <location>
        <begin position="103"/>
        <end position="123"/>
    </location>
</feature>
<dbReference type="InterPro" id="IPR038731">
    <property type="entry name" value="RgtA/B/C-like"/>
</dbReference>
<evidence type="ECO:0000259" key="9">
    <source>
        <dbReference type="Pfam" id="PF13231"/>
    </source>
</evidence>
<dbReference type="Pfam" id="PF13231">
    <property type="entry name" value="PMT_2"/>
    <property type="match status" value="1"/>
</dbReference>
<keyword evidence="7 8" id="KW-0472">Membrane</keyword>
<sequence>MLLGALLFASGSLLYYGAVNDSAIMDELAHIPAGYSYVKYLDDRLNPEHPPLLKALSALPLLALDLNFPTDKPSWQSDVNGQWTIGTQFLYESSNDAHKIIRWSRLAPIAITLLLVLSIYLLAAQLVGRWWAFFPALFVALSPSFLAHGHYVTTDVGAAFGVFIATWSFVAFLYKQKTSRLLLAGACFGIAQLLKFSAVLLVPYFFLLVAVFYASGVWRDWHAISPLTRISTFFIRGIRLVSRTLMVMALGGILIYGVYAVVSMNYPAERQLSDTVSILESYAGGPTPEGASCRIARCPADLVIRMAGQSYLRPLAEYALGVLMVVQRSAGGNTGYFLGEVSSVGSWYYFPVTYALKEPLAVLVFVALGTLLGMIGVMRAIARRTARFGDYLTINFYEFAMLLFVLIYWTWSVRSNLNIGVRHILPTLPFMYILATGAVRRWLERQAVSPRTLFVQFLLRLRSFFVLSLKSLALSALVVAFLIEVAAAWPFYLSYSNQLGGGVQNGYRFAVDSNYDWGQDMYRLRDWARGHNIETIAVDYFGGGSPGYELGAAFVPWWSAKNDPREEGIGWLAVSVNTLQSAFGKTAPGFVRKPEDEYRWLAAIQDPYKPYARAGTSIFIYKLK</sequence>
<comment type="caution">
    <text evidence="10">The sequence shown here is derived from an EMBL/GenBank/DDBJ whole genome shotgun (WGS) entry which is preliminary data.</text>
</comment>
<evidence type="ECO:0000256" key="2">
    <source>
        <dbReference type="ARBA" id="ARBA00022475"/>
    </source>
</evidence>
<feature type="transmembrane region" description="Helical" evidence="8">
    <location>
        <begin position="360"/>
        <end position="382"/>
    </location>
</feature>
<organism evidence="10 11">
    <name type="scientific">Candidatus Liptonbacteria bacterium GWC1_60_9</name>
    <dbReference type="NCBI Taxonomy" id="1798645"/>
    <lineage>
        <taxon>Bacteria</taxon>
        <taxon>Candidatus Liptoniibacteriota</taxon>
    </lineage>
</organism>
<dbReference type="GO" id="GO:0005886">
    <property type="term" value="C:plasma membrane"/>
    <property type="evidence" value="ECO:0007669"/>
    <property type="project" value="UniProtKB-SubCell"/>
</dbReference>
<dbReference type="Proteomes" id="UP000176349">
    <property type="component" value="Unassembled WGS sequence"/>
</dbReference>
<feature type="transmembrane region" description="Helical" evidence="8">
    <location>
        <begin position="423"/>
        <end position="443"/>
    </location>
</feature>
<evidence type="ECO:0000256" key="1">
    <source>
        <dbReference type="ARBA" id="ARBA00004651"/>
    </source>
</evidence>
<dbReference type="InterPro" id="IPR050297">
    <property type="entry name" value="LipidA_mod_glycosyltrf_83"/>
</dbReference>
<dbReference type="EMBL" id="MHKV01000044">
    <property type="protein sequence ID" value="OGY96507.1"/>
    <property type="molecule type" value="Genomic_DNA"/>
</dbReference>
<evidence type="ECO:0000256" key="5">
    <source>
        <dbReference type="ARBA" id="ARBA00022692"/>
    </source>
</evidence>
<evidence type="ECO:0000256" key="7">
    <source>
        <dbReference type="ARBA" id="ARBA00023136"/>
    </source>
</evidence>
<evidence type="ECO:0000256" key="6">
    <source>
        <dbReference type="ARBA" id="ARBA00022989"/>
    </source>
</evidence>